<protein>
    <submittedName>
        <fullName evidence="1">Mucin-associated surface protein</fullName>
    </submittedName>
</protein>
<reference evidence="1 2" key="1">
    <citation type="submission" date="2017-10" db="EMBL/GenBank/DDBJ databases">
        <title>Integration of genomic and chemical information greatly accelerates assignment of the full stereostructure of myelolactone, a potent inhibitor of myeloma from a marine-derived Micromonospora.</title>
        <authorList>
            <person name="Kim M.C."/>
            <person name="Machado H."/>
            <person name="Jensen P.R."/>
            <person name="Fenical W."/>
        </authorList>
    </citation>
    <scope>NUCLEOTIDE SEQUENCE [LARGE SCALE GENOMIC DNA]</scope>
    <source>
        <strain evidence="1 2">CNY-010</strain>
    </source>
</reference>
<evidence type="ECO:0000313" key="2">
    <source>
        <dbReference type="Proteomes" id="UP000267804"/>
    </source>
</evidence>
<name>A0A386WPC1_9ACTN</name>
<sequence>MSAESGLILGAAGTRVGTVWRRWRSRVACERGSFTAELAAGLPALMLLLVAGLTAVNAVGTRVACVDAAREAALAAARGEPGTVTGTRYAPDGAEVTVTVSGDRVTATVRAPVRTFGARLPRLVVSGEAVAAVEPGAPGPVP</sequence>
<proteinExistence type="predicted"/>
<dbReference type="NCBIfam" id="NF041390">
    <property type="entry name" value="TadE_Rv3655c"/>
    <property type="match status" value="1"/>
</dbReference>
<dbReference type="KEGG" id="mtua:CSH63_23065"/>
<dbReference type="EMBL" id="CP024087">
    <property type="protein sequence ID" value="AYF30276.1"/>
    <property type="molecule type" value="Genomic_DNA"/>
</dbReference>
<gene>
    <name evidence="1" type="ORF">CSH63_23065</name>
</gene>
<evidence type="ECO:0000313" key="1">
    <source>
        <dbReference type="EMBL" id="AYF30276.1"/>
    </source>
</evidence>
<dbReference type="AlphaFoldDB" id="A0A386WPC1"/>
<dbReference type="Proteomes" id="UP000267804">
    <property type="component" value="Chromosome"/>
</dbReference>
<dbReference type="InterPro" id="IPR049790">
    <property type="entry name" value="Rv3655c/TadE"/>
</dbReference>
<accession>A0A386WPC1</accession>
<organism evidence="1 2">
    <name type="scientific">Micromonospora tulbaghiae</name>
    <dbReference type="NCBI Taxonomy" id="479978"/>
    <lineage>
        <taxon>Bacteria</taxon>
        <taxon>Bacillati</taxon>
        <taxon>Actinomycetota</taxon>
        <taxon>Actinomycetes</taxon>
        <taxon>Micromonosporales</taxon>
        <taxon>Micromonosporaceae</taxon>
        <taxon>Micromonospora</taxon>
    </lineage>
</organism>